<dbReference type="EMBL" id="JAPFFF010000050">
    <property type="protein sequence ID" value="KAK8839762.1"/>
    <property type="molecule type" value="Genomic_DNA"/>
</dbReference>
<evidence type="ECO:0000256" key="3">
    <source>
        <dbReference type="SAM" id="SignalP"/>
    </source>
</evidence>
<dbReference type="Gene3D" id="3.80.10.10">
    <property type="entry name" value="Ribonuclease Inhibitor"/>
    <property type="match status" value="1"/>
</dbReference>
<dbReference type="Pfam" id="PF13306">
    <property type="entry name" value="LRR_5"/>
    <property type="match status" value="3"/>
</dbReference>
<evidence type="ECO:0000313" key="5">
    <source>
        <dbReference type="Proteomes" id="UP001470230"/>
    </source>
</evidence>
<evidence type="ECO:0008006" key="6">
    <source>
        <dbReference type="Google" id="ProtNLM"/>
    </source>
</evidence>
<protein>
    <recommendedName>
        <fullName evidence="6">Surface antigen BspA-like</fullName>
    </recommendedName>
</protein>
<evidence type="ECO:0000256" key="2">
    <source>
        <dbReference type="SAM" id="Phobius"/>
    </source>
</evidence>
<name>A0ABR2H2E5_9EUKA</name>
<feature type="chain" id="PRO_5045915830" description="Surface antigen BspA-like" evidence="3">
    <location>
        <begin position="17"/>
        <end position="551"/>
    </location>
</feature>
<feature type="transmembrane region" description="Helical" evidence="2">
    <location>
        <begin position="502"/>
        <end position="526"/>
    </location>
</feature>
<keyword evidence="2" id="KW-0472">Membrane</keyword>
<sequence>MLSFFWILSIFSKSDFEVDGLTYRIKNNKATVVNCNITNQTFVIPSIITFNSTQYTVDAIDSQAFSTTSKEYTEIYFPHTLTDLGDYTFQQFKHLEKIGYIDTNNDIIENCIPPLVKRLGSFLFSQCLSLKNINVNNVQLIDMSCFKQCYALETFESGAFLRDINGESFESCYNLVSFSTESKSLRIIQLSFAYCQALTKFDFWRCELIDHNAFTNTGLIEADLSQCKFTTLETELFSGCLSLSSVQFPKNLVSIRAQCFFNCQSLTKLDLHDLGDHFTITQQAFQGCISLKSVVFEIQPSMLYENCFFGCSSLESVTLLNATLTEGGTYMDNYVFYNCTSLQHFEFDKWTFLKIGDSAFFNCPLTESISFIGTKSPINFTISKGAFNSNILKSVDFRNCSGLMLVPNSFVCPNVNCVMIDDDRKYIAAIAFSEEIINGPNCPNHPTPSQSIFVPTKTSAPTETLNPTETSAPTKTLVPTETAAPTDDDDDDGGDSKISKKALTIIVSASATALVVILVIIVTVVVRRRRNGAVDDINSKPLITEDDPKYQ</sequence>
<dbReference type="InterPro" id="IPR053139">
    <property type="entry name" value="Surface_bspA-like"/>
</dbReference>
<dbReference type="SUPFAM" id="SSF52058">
    <property type="entry name" value="L domain-like"/>
    <property type="match status" value="1"/>
</dbReference>
<reference evidence="4 5" key="1">
    <citation type="submission" date="2024-04" db="EMBL/GenBank/DDBJ databases">
        <title>Tritrichomonas musculus Genome.</title>
        <authorList>
            <person name="Alves-Ferreira E."/>
            <person name="Grigg M."/>
            <person name="Lorenzi H."/>
            <person name="Galac M."/>
        </authorList>
    </citation>
    <scope>NUCLEOTIDE SEQUENCE [LARGE SCALE GENOMIC DNA]</scope>
    <source>
        <strain evidence="4 5">EAF2021</strain>
    </source>
</reference>
<proteinExistence type="predicted"/>
<dbReference type="PANTHER" id="PTHR45661:SF3">
    <property type="entry name" value="IG-LIKE DOMAIN-CONTAINING PROTEIN"/>
    <property type="match status" value="1"/>
</dbReference>
<organism evidence="4 5">
    <name type="scientific">Tritrichomonas musculus</name>
    <dbReference type="NCBI Taxonomy" id="1915356"/>
    <lineage>
        <taxon>Eukaryota</taxon>
        <taxon>Metamonada</taxon>
        <taxon>Parabasalia</taxon>
        <taxon>Tritrichomonadida</taxon>
        <taxon>Tritrichomonadidae</taxon>
        <taxon>Tritrichomonas</taxon>
    </lineage>
</organism>
<gene>
    <name evidence="4" type="ORF">M9Y10_031467</name>
</gene>
<keyword evidence="3" id="KW-0732">Signal</keyword>
<feature type="signal peptide" evidence="3">
    <location>
        <begin position="1"/>
        <end position="16"/>
    </location>
</feature>
<dbReference type="InterPro" id="IPR026906">
    <property type="entry name" value="LRR_5"/>
</dbReference>
<dbReference type="InterPro" id="IPR032675">
    <property type="entry name" value="LRR_dom_sf"/>
</dbReference>
<keyword evidence="5" id="KW-1185">Reference proteome</keyword>
<feature type="compositionally biased region" description="Polar residues" evidence="1">
    <location>
        <begin position="447"/>
        <end position="479"/>
    </location>
</feature>
<keyword evidence="2" id="KW-1133">Transmembrane helix</keyword>
<evidence type="ECO:0000313" key="4">
    <source>
        <dbReference type="EMBL" id="KAK8839762.1"/>
    </source>
</evidence>
<comment type="caution">
    <text evidence="4">The sequence shown here is derived from an EMBL/GenBank/DDBJ whole genome shotgun (WGS) entry which is preliminary data.</text>
</comment>
<evidence type="ECO:0000256" key="1">
    <source>
        <dbReference type="SAM" id="MobiDB-lite"/>
    </source>
</evidence>
<feature type="region of interest" description="Disordered" evidence="1">
    <location>
        <begin position="441"/>
        <end position="495"/>
    </location>
</feature>
<dbReference type="PANTHER" id="PTHR45661">
    <property type="entry name" value="SURFACE ANTIGEN"/>
    <property type="match status" value="1"/>
</dbReference>
<keyword evidence="2" id="KW-0812">Transmembrane</keyword>
<accession>A0ABR2H2E5</accession>
<dbReference type="Proteomes" id="UP001470230">
    <property type="component" value="Unassembled WGS sequence"/>
</dbReference>